<feature type="region of interest" description="Disordered" evidence="7">
    <location>
        <begin position="216"/>
        <end position="249"/>
    </location>
</feature>
<feature type="transmembrane region" description="Helical" evidence="8">
    <location>
        <begin position="63"/>
        <end position="86"/>
    </location>
</feature>
<accession>A0A919LCH7</accession>
<dbReference type="InterPro" id="IPR011701">
    <property type="entry name" value="MFS"/>
</dbReference>
<feature type="region of interest" description="Disordered" evidence="7">
    <location>
        <begin position="437"/>
        <end position="473"/>
    </location>
</feature>
<dbReference type="SUPFAM" id="SSF103473">
    <property type="entry name" value="MFS general substrate transporter"/>
    <property type="match status" value="1"/>
</dbReference>
<evidence type="ECO:0000313" key="10">
    <source>
        <dbReference type="Proteomes" id="UP000600026"/>
    </source>
</evidence>
<dbReference type="GO" id="GO:0022857">
    <property type="term" value="F:transmembrane transporter activity"/>
    <property type="evidence" value="ECO:0007669"/>
    <property type="project" value="InterPro"/>
</dbReference>
<keyword evidence="2" id="KW-0813">Transport</keyword>
<evidence type="ECO:0000256" key="1">
    <source>
        <dbReference type="ARBA" id="ARBA00004651"/>
    </source>
</evidence>
<evidence type="ECO:0000256" key="3">
    <source>
        <dbReference type="ARBA" id="ARBA00022475"/>
    </source>
</evidence>
<feature type="transmembrane region" description="Helical" evidence="8">
    <location>
        <begin position="322"/>
        <end position="342"/>
    </location>
</feature>
<feature type="transmembrane region" description="Helical" evidence="8">
    <location>
        <begin position="287"/>
        <end position="310"/>
    </location>
</feature>
<evidence type="ECO:0000256" key="5">
    <source>
        <dbReference type="ARBA" id="ARBA00022989"/>
    </source>
</evidence>
<dbReference type="OrthoDB" id="4109786at2"/>
<keyword evidence="5 8" id="KW-1133">Transmembrane helix</keyword>
<organism evidence="9 10">
    <name type="scientific">Streptomyces xanthophaeus</name>
    <dbReference type="NCBI Taxonomy" id="67385"/>
    <lineage>
        <taxon>Bacteria</taxon>
        <taxon>Bacillati</taxon>
        <taxon>Actinomycetota</taxon>
        <taxon>Actinomycetes</taxon>
        <taxon>Kitasatosporales</taxon>
        <taxon>Streptomycetaceae</taxon>
        <taxon>Streptomyces</taxon>
    </lineage>
</organism>
<feature type="compositionally biased region" description="Low complexity" evidence="7">
    <location>
        <begin position="229"/>
        <end position="238"/>
    </location>
</feature>
<feature type="transmembrane region" description="Helical" evidence="8">
    <location>
        <begin position="415"/>
        <end position="435"/>
    </location>
</feature>
<dbReference type="RefSeq" id="WP_031146515.1">
    <property type="nucleotide sequence ID" value="NZ_BNEE01000006.1"/>
</dbReference>
<gene>
    <name evidence="9" type="ORF">Sxan_31990</name>
</gene>
<reference evidence="9" key="1">
    <citation type="submission" date="2020-09" db="EMBL/GenBank/DDBJ databases">
        <title>Whole genome shotgun sequence of Streptomyces xanthophaeus NBRC 12829.</title>
        <authorList>
            <person name="Komaki H."/>
            <person name="Tamura T."/>
        </authorList>
    </citation>
    <scope>NUCLEOTIDE SEQUENCE</scope>
    <source>
        <strain evidence="9">NBRC 12829</strain>
    </source>
</reference>
<feature type="transmembrane region" description="Helical" evidence="8">
    <location>
        <begin position="348"/>
        <end position="368"/>
    </location>
</feature>
<dbReference type="PANTHER" id="PTHR23517:SF2">
    <property type="entry name" value="MULTIDRUG RESISTANCE PROTEIN MDTH"/>
    <property type="match status" value="1"/>
</dbReference>
<feature type="transmembrane region" description="Helical" evidence="8">
    <location>
        <begin position="98"/>
        <end position="120"/>
    </location>
</feature>
<evidence type="ECO:0000313" key="9">
    <source>
        <dbReference type="EMBL" id="GHI85835.1"/>
    </source>
</evidence>
<dbReference type="InterPro" id="IPR036259">
    <property type="entry name" value="MFS_trans_sf"/>
</dbReference>
<dbReference type="PANTHER" id="PTHR23517">
    <property type="entry name" value="RESISTANCE PROTEIN MDTM, PUTATIVE-RELATED-RELATED"/>
    <property type="match status" value="1"/>
</dbReference>
<dbReference type="AlphaFoldDB" id="A0A919LCH7"/>
<evidence type="ECO:0000256" key="7">
    <source>
        <dbReference type="SAM" id="MobiDB-lite"/>
    </source>
</evidence>
<comment type="caution">
    <text evidence="9">The sequence shown here is derived from an EMBL/GenBank/DDBJ whole genome shotgun (WGS) entry which is preliminary data.</text>
</comment>
<feature type="transmembrane region" description="Helical" evidence="8">
    <location>
        <begin position="186"/>
        <end position="208"/>
    </location>
</feature>
<protein>
    <recommendedName>
        <fullName evidence="11">MFS transporter</fullName>
    </recommendedName>
</protein>
<keyword evidence="3" id="KW-1003">Cell membrane</keyword>
<evidence type="ECO:0000256" key="8">
    <source>
        <dbReference type="SAM" id="Phobius"/>
    </source>
</evidence>
<evidence type="ECO:0000256" key="4">
    <source>
        <dbReference type="ARBA" id="ARBA00022692"/>
    </source>
</evidence>
<dbReference type="Gene3D" id="1.20.1250.20">
    <property type="entry name" value="MFS general substrate transporter like domains"/>
    <property type="match status" value="1"/>
</dbReference>
<feature type="transmembrane region" description="Helical" evidence="8">
    <location>
        <begin position="389"/>
        <end position="409"/>
    </location>
</feature>
<feature type="compositionally biased region" description="Pro residues" evidence="7">
    <location>
        <begin position="438"/>
        <end position="464"/>
    </location>
</feature>
<proteinExistence type="predicted"/>
<dbReference type="InterPro" id="IPR050171">
    <property type="entry name" value="MFS_Transporters"/>
</dbReference>
<dbReference type="EMBL" id="BNEE01000006">
    <property type="protein sequence ID" value="GHI85835.1"/>
    <property type="molecule type" value="Genomic_DNA"/>
</dbReference>
<dbReference type="GO" id="GO:0005886">
    <property type="term" value="C:plasma membrane"/>
    <property type="evidence" value="ECO:0007669"/>
    <property type="project" value="UniProtKB-SubCell"/>
</dbReference>
<evidence type="ECO:0000256" key="2">
    <source>
        <dbReference type="ARBA" id="ARBA00022448"/>
    </source>
</evidence>
<keyword evidence="10" id="KW-1185">Reference proteome</keyword>
<evidence type="ECO:0000256" key="6">
    <source>
        <dbReference type="ARBA" id="ARBA00023136"/>
    </source>
</evidence>
<comment type="subcellular location">
    <subcellularLocation>
        <location evidence="1">Cell membrane</location>
        <topology evidence="1">Multi-pass membrane protein</topology>
    </subcellularLocation>
</comment>
<feature type="transmembrane region" description="Helical" evidence="8">
    <location>
        <begin position="256"/>
        <end position="281"/>
    </location>
</feature>
<dbReference type="Pfam" id="PF07690">
    <property type="entry name" value="MFS_1"/>
    <property type="match status" value="1"/>
</dbReference>
<evidence type="ECO:0008006" key="11">
    <source>
        <dbReference type="Google" id="ProtNLM"/>
    </source>
</evidence>
<sequence>MTSSPSPTDSAAPAAAPGRVRRALGLPSLRGHGRFVTGNLVDSLGSGMLLPLGLLYFTTARDLSVSAVGAAVTIGQLAALPVVFLTGRSMDRQGPRRVTVAANLVSAVGFLSFLVAHSPWQIACSYLLVQSGVNAYYTAQRTLITRATATEEARAWFAFTGSLRNIGLGAGAGLAAGTLGLFGTDALGGLVATAAPLYLLGALCFARVPLGPAAPNPKEGNRARGRRPGAGAEASRAPARTRTRARRSGSDGIGPYLLLVACNVPFVLAQSMLSVLIALYATVVLGLAAWTASLLLVLNTVMVSLLTSPLTAHVAPAQRRHTVALGYALLALSMPVFAAPALDGPDVPAWPALLVAMVLFSLAEIFYSPAMNELSVTLTPSAARGSRQSLYQLSWALGSITAPALFTLLLDAGALWPWIVQCAACLLALAAVPALRTPTPPDPGRTPAADPPAVPPAPPAPPAAPTDSPRTAQ</sequence>
<name>A0A919LCH7_9ACTN</name>
<keyword evidence="6 8" id="KW-0472">Membrane</keyword>
<dbReference type="Proteomes" id="UP000600026">
    <property type="component" value="Unassembled WGS sequence"/>
</dbReference>
<keyword evidence="4 8" id="KW-0812">Transmembrane</keyword>